<dbReference type="RefSeq" id="WP_206294794.1">
    <property type="nucleotide sequence ID" value="NZ_CP063458.1"/>
</dbReference>
<name>A0A7M2X175_9BACT</name>
<keyword evidence="1" id="KW-0472">Membrane</keyword>
<keyword evidence="3" id="KW-1185">Reference proteome</keyword>
<evidence type="ECO:0000313" key="3">
    <source>
        <dbReference type="Proteomes" id="UP000593765"/>
    </source>
</evidence>
<feature type="transmembrane region" description="Helical" evidence="1">
    <location>
        <begin position="98"/>
        <end position="115"/>
    </location>
</feature>
<reference evidence="2 3" key="1">
    <citation type="submission" date="2020-10" db="EMBL/GenBank/DDBJ databases">
        <title>Wide distribution of Phycisphaera-like planctomycetes from WD2101 soil group in peatlands and genome analysis of the first cultivated representative.</title>
        <authorList>
            <person name="Dedysh S.N."/>
            <person name="Beletsky A.V."/>
            <person name="Ivanova A."/>
            <person name="Kulichevskaya I.S."/>
            <person name="Suzina N.E."/>
            <person name="Philippov D.A."/>
            <person name="Rakitin A.L."/>
            <person name="Mardanov A.V."/>
            <person name="Ravin N.V."/>
        </authorList>
    </citation>
    <scope>NUCLEOTIDE SEQUENCE [LARGE SCALE GENOMIC DNA]</scope>
    <source>
        <strain evidence="2 3">M1803</strain>
    </source>
</reference>
<feature type="transmembrane region" description="Helical" evidence="1">
    <location>
        <begin position="71"/>
        <end position="92"/>
    </location>
</feature>
<dbReference type="EMBL" id="CP063458">
    <property type="protein sequence ID" value="QOV91497.1"/>
    <property type="molecule type" value="Genomic_DNA"/>
</dbReference>
<keyword evidence="1" id="KW-0812">Transmembrane</keyword>
<proteinExistence type="predicted"/>
<evidence type="ECO:0000313" key="2">
    <source>
        <dbReference type="EMBL" id="QOV91497.1"/>
    </source>
</evidence>
<gene>
    <name evidence="2" type="ORF">IPV69_09125</name>
</gene>
<organism evidence="2 3">
    <name type="scientific">Humisphaera borealis</name>
    <dbReference type="NCBI Taxonomy" id="2807512"/>
    <lineage>
        <taxon>Bacteria</taxon>
        <taxon>Pseudomonadati</taxon>
        <taxon>Planctomycetota</taxon>
        <taxon>Phycisphaerae</taxon>
        <taxon>Tepidisphaerales</taxon>
        <taxon>Tepidisphaeraceae</taxon>
        <taxon>Humisphaera</taxon>
    </lineage>
</organism>
<accession>A0A7M2X175</accession>
<dbReference type="KEGG" id="hbs:IPV69_09125"/>
<feature type="transmembrane region" description="Helical" evidence="1">
    <location>
        <begin position="44"/>
        <end position="64"/>
    </location>
</feature>
<sequence>MTLPIVACAADVAMTLTGQPAAYWQGNYAAVSEANPAARWLMQIHPLLFVVAGAVSSLIVAIVILRTNRPLAVAVSLLVTFGHTVAACGWLAKNGPAGWAAALVILLLVNFAFSGQEQKGSKLDVAP</sequence>
<dbReference type="AlphaFoldDB" id="A0A7M2X175"/>
<keyword evidence="1" id="KW-1133">Transmembrane helix</keyword>
<evidence type="ECO:0000256" key="1">
    <source>
        <dbReference type="SAM" id="Phobius"/>
    </source>
</evidence>
<dbReference type="Proteomes" id="UP000593765">
    <property type="component" value="Chromosome"/>
</dbReference>
<protein>
    <submittedName>
        <fullName evidence="2">Uncharacterized protein</fullName>
    </submittedName>
</protein>